<reference evidence="2" key="1">
    <citation type="submission" date="2017-01" db="EMBL/GenBank/DDBJ databases">
        <title>Genome Analysis of Deinococcus marmoris KOPRI26562.</title>
        <authorList>
            <person name="Kim J.H."/>
            <person name="Oh H.-M."/>
        </authorList>
    </citation>
    <scope>NUCLEOTIDE SEQUENCE [LARGE SCALE GENOMIC DNA]</scope>
    <source>
        <strain evidence="2">PAMC 26633</strain>
    </source>
</reference>
<proteinExistence type="predicted"/>
<accession>A0A226WYD8</accession>
<comment type="caution">
    <text evidence="1">The sequence shown here is derived from an EMBL/GenBank/DDBJ whole genome shotgun (WGS) entry which is preliminary data.</text>
</comment>
<name>A0A226WYD8_CABSO</name>
<dbReference type="EMBL" id="MTHB01000165">
    <property type="protein sequence ID" value="OXC75628.1"/>
    <property type="molecule type" value="Genomic_DNA"/>
</dbReference>
<protein>
    <submittedName>
        <fullName evidence="1">Uncharacterized protein</fullName>
    </submittedName>
</protein>
<sequence length="66" mass="7247">MHGRLLALSVVPRNLPFAAANSSDADSANFCAILLTSALHRAPFRPAKDESKRVFRQVNHPLSLIH</sequence>
<evidence type="ECO:0000313" key="2">
    <source>
        <dbReference type="Proteomes" id="UP000214720"/>
    </source>
</evidence>
<evidence type="ECO:0000313" key="1">
    <source>
        <dbReference type="EMBL" id="OXC75628.1"/>
    </source>
</evidence>
<gene>
    <name evidence="1" type="ORF">BSU04_25705</name>
</gene>
<dbReference type="Proteomes" id="UP000214720">
    <property type="component" value="Unassembled WGS sequence"/>
</dbReference>
<dbReference type="AlphaFoldDB" id="A0A226WYD8"/>
<organism evidence="1 2">
    <name type="scientific">Caballeronia sordidicola</name>
    <name type="common">Burkholderia sordidicola</name>
    <dbReference type="NCBI Taxonomy" id="196367"/>
    <lineage>
        <taxon>Bacteria</taxon>
        <taxon>Pseudomonadati</taxon>
        <taxon>Pseudomonadota</taxon>
        <taxon>Betaproteobacteria</taxon>
        <taxon>Burkholderiales</taxon>
        <taxon>Burkholderiaceae</taxon>
        <taxon>Caballeronia</taxon>
    </lineage>
</organism>